<comment type="caution">
    <text evidence="1">The sequence shown here is derived from an EMBL/GenBank/DDBJ whole genome shotgun (WGS) entry which is preliminary data.</text>
</comment>
<protein>
    <submittedName>
        <fullName evidence="1">Uncharacterized protein</fullName>
    </submittedName>
</protein>
<dbReference type="AlphaFoldDB" id="A0A813WTH0"/>
<dbReference type="OrthoDB" id="432381at2759"/>
<sequence length="73" mass="7961">MYDVLAAFLAATYPRALTMVVQELPLIVTQDGFTKVDSILGKQVNVSMAFLTSDPYTSTELIGITVLDSIIYS</sequence>
<evidence type="ECO:0000313" key="2">
    <source>
        <dbReference type="Proteomes" id="UP000663882"/>
    </source>
</evidence>
<accession>A0A813WTH0</accession>
<evidence type="ECO:0000313" key="1">
    <source>
        <dbReference type="EMBL" id="CAF0855292.1"/>
    </source>
</evidence>
<proteinExistence type="predicted"/>
<dbReference type="Proteomes" id="UP000663882">
    <property type="component" value="Unassembled WGS sequence"/>
</dbReference>
<name>A0A813WTH0_9BILA</name>
<gene>
    <name evidence="1" type="ORF">RFH988_LOCUS6677</name>
</gene>
<reference evidence="1" key="1">
    <citation type="submission" date="2021-02" db="EMBL/GenBank/DDBJ databases">
        <authorList>
            <person name="Nowell W R."/>
        </authorList>
    </citation>
    <scope>NUCLEOTIDE SEQUENCE</scope>
</reference>
<organism evidence="1 2">
    <name type="scientific">Rotaria sordida</name>
    <dbReference type="NCBI Taxonomy" id="392033"/>
    <lineage>
        <taxon>Eukaryota</taxon>
        <taxon>Metazoa</taxon>
        <taxon>Spiralia</taxon>
        <taxon>Gnathifera</taxon>
        <taxon>Rotifera</taxon>
        <taxon>Eurotatoria</taxon>
        <taxon>Bdelloidea</taxon>
        <taxon>Philodinida</taxon>
        <taxon>Philodinidae</taxon>
        <taxon>Rotaria</taxon>
    </lineage>
</organism>
<dbReference type="EMBL" id="CAJNOO010000203">
    <property type="protein sequence ID" value="CAF0855292.1"/>
    <property type="molecule type" value="Genomic_DNA"/>
</dbReference>